<reference evidence="1 2" key="1">
    <citation type="submission" date="2014-07" db="EMBL/GenBank/DDBJ databases">
        <title>Draft Genome Sequence of Gephyronic Acid Producer, Cystobacter violaceus Strain Cb vi76.</title>
        <authorList>
            <person name="Stevens D.C."/>
            <person name="Young J."/>
            <person name="Carmichael R."/>
            <person name="Tan J."/>
            <person name="Taylor R.E."/>
        </authorList>
    </citation>
    <scope>NUCLEOTIDE SEQUENCE [LARGE SCALE GENOMIC DNA]</scope>
    <source>
        <strain evidence="1 2">Cb vi76</strain>
    </source>
</reference>
<comment type="caution">
    <text evidence="1">The sequence shown here is derived from an EMBL/GenBank/DDBJ whole genome shotgun (WGS) entry which is preliminary data.</text>
</comment>
<proteinExistence type="predicted"/>
<protein>
    <submittedName>
        <fullName evidence="1">Uncharacterized protein</fullName>
    </submittedName>
</protein>
<evidence type="ECO:0000313" key="1">
    <source>
        <dbReference type="EMBL" id="KFA91779.1"/>
    </source>
</evidence>
<gene>
    <name evidence="1" type="ORF">Q664_19455</name>
</gene>
<sequence length="209" mass="23880">MVAGTTTEALQSAFGQKVVRVNRFGGLHLLIQKLPVDIWTLDSTWAFRERLVHGCDFAALPRTTFLNVEAITAEFQAQPGRPRTVYSQGFFRGIQERQVEINLEDNPFPALCVIRALLTAKRLHFSLGPRLVRFILHHAGRIPFEELEAVQRSHYGRVRLDRHELHLLSNLIREQAGSMKVHPIALPRERQLDLRSQWSEAATPDEVYG</sequence>
<name>A0A084STJ4_9BACT</name>
<organism evidence="1 2">
    <name type="scientific">Archangium violaceum Cb vi76</name>
    <dbReference type="NCBI Taxonomy" id="1406225"/>
    <lineage>
        <taxon>Bacteria</taxon>
        <taxon>Pseudomonadati</taxon>
        <taxon>Myxococcota</taxon>
        <taxon>Myxococcia</taxon>
        <taxon>Myxococcales</taxon>
        <taxon>Cystobacterineae</taxon>
        <taxon>Archangiaceae</taxon>
        <taxon>Archangium</taxon>
    </lineage>
</organism>
<accession>A0A084STJ4</accession>
<dbReference type="EMBL" id="JPMI01000129">
    <property type="protein sequence ID" value="KFA91779.1"/>
    <property type="molecule type" value="Genomic_DNA"/>
</dbReference>
<dbReference type="Proteomes" id="UP000028547">
    <property type="component" value="Unassembled WGS sequence"/>
</dbReference>
<evidence type="ECO:0000313" key="2">
    <source>
        <dbReference type="Proteomes" id="UP000028547"/>
    </source>
</evidence>
<dbReference type="AlphaFoldDB" id="A0A084STJ4"/>